<dbReference type="EMBL" id="CP002209">
    <property type="protein sequence ID" value="ADN75040.1"/>
    <property type="molecule type" value="Genomic_DNA"/>
</dbReference>
<keyword evidence="8 13" id="KW-0378">Hydrolase</keyword>
<feature type="binding site" evidence="15">
    <location>
        <position position="171"/>
    </location>
    <ligand>
        <name>substrate</name>
    </ligand>
</feature>
<name>E1SSY4_FERBD</name>
<keyword evidence="10 13" id="KW-0521">NADP</keyword>
<dbReference type="NCBIfam" id="TIGR00326">
    <property type="entry name" value="eubact_ribD"/>
    <property type="match status" value="1"/>
</dbReference>
<dbReference type="SUPFAM" id="SSF53597">
    <property type="entry name" value="Dihydrofolate reductase-like"/>
    <property type="match status" value="1"/>
</dbReference>
<dbReference type="InterPro" id="IPR002734">
    <property type="entry name" value="RibDG_C"/>
</dbReference>
<dbReference type="Pfam" id="PF01872">
    <property type="entry name" value="RibD_C"/>
    <property type="match status" value="1"/>
</dbReference>
<accession>E1SSY4</accession>
<dbReference type="AlphaFoldDB" id="E1SSY4"/>
<comment type="similarity">
    <text evidence="5 13">In the C-terminal section; belongs to the HTP reductase family.</text>
</comment>
<comment type="similarity">
    <text evidence="4 13">In the N-terminal section; belongs to the cytidine and deoxycytidylate deaminase family.</text>
</comment>
<evidence type="ECO:0000256" key="7">
    <source>
        <dbReference type="ARBA" id="ARBA00022723"/>
    </source>
</evidence>
<dbReference type="UniPathway" id="UPA00275">
    <property type="reaction ID" value="UER00401"/>
</dbReference>
<evidence type="ECO:0000256" key="6">
    <source>
        <dbReference type="ARBA" id="ARBA00022619"/>
    </source>
</evidence>
<dbReference type="Proteomes" id="UP000006683">
    <property type="component" value="Chromosome"/>
</dbReference>
<keyword evidence="9 13" id="KW-0862">Zinc</keyword>
<evidence type="ECO:0000256" key="1">
    <source>
        <dbReference type="ARBA" id="ARBA00002151"/>
    </source>
</evidence>
<comment type="pathway">
    <text evidence="3 13">Cofactor biosynthesis; riboflavin biosynthesis; 5-amino-6-(D-ribitylamino)uracil from GTP: step 3/4.</text>
</comment>
<evidence type="ECO:0000256" key="5">
    <source>
        <dbReference type="ARBA" id="ARBA00007417"/>
    </source>
</evidence>
<dbReference type="PANTHER" id="PTHR38011:SF7">
    <property type="entry name" value="2,5-DIAMINO-6-RIBOSYLAMINO-4(3H)-PYRIMIDINONE 5'-PHOSPHATE REDUCTASE"/>
    <property type="match status" value="1"/>
</dbReference>
<dbReference type="InterPro" id="IPR016192">
    <property type="entry name" value="APOBEC/CMP_deaminase_Zn-bd"/>
</dbReference>
<dbReference type="OrthoDB" id="9800865at2"/>
<evidence type="ECO:0000256" key="15">
    <source>
        <dbReference type="PIRSR" id="PIRSR006769-2"/>
    </source>
</evidence>
<evidence type="ECO:0000256" key="11">
    <source>
        <dbReference type="ARBA" id="ARBA00023002"/>
    </source>
</evidence>
<comment type="function">
    <text evidence="1 13">Converts 2,5-diamino-6-(ribosylamino)-4(3h)-pyrimidinone 5'-phosphate into 5-amino-6-(ribosylamino)-2,4(1h,3h)-pyrimidinedione 5'-phosphate.</text>
</comment>
<comment type="catalytic activity">
    <reaction evidence="13">
        <text>2,5-diamino-6-hydroxy-4-(5-phosphoribosylamino)-pyrimidine + H2O + H(+) = 5-amino-6-(5-phospho-D-ribosylamino)uracil + NH4(+)</text>
        <dbReference type="Rhea" id="RHEA:21868"/>
        <dbReference type="ChEBI" id="CHEBI:15377"/>
        <dbReference type="ChEBI" id="CHEBI:15378"/>
        <dbReference type="ChEBI" id="CHEBI:28938"/>
        <dbReference type="ChEBI" id="CHEBI:58453"/>
        <dbReference type="ChEBI" id="CHEBI:58614"/>
        <dbReference type="EC" id="3.5.4.26"/>
    </reaction>
</comment>
<keyword evidence="6 13" id="KW-0686">Riboflavin biosynthesis</keyword>
<feature type="binding site" evidence="16">
    <location>
        <position position="78"/>
    </location>
    <ligand>
        <name>Zn(2+)</name>
        <dbReference type="ChEBI" id="CHEBI:29105"/>
        <note>catalytic</note>
    </ligand>
</feature>
<keyword evidence="19" id="KW-1185">Reference proteome</keyword>
<dbReference type="EC" id="3.5.4.26" evidence="13"/>
<evidence type="ECO:0000313" key="19">
    <source>
        <dbReference type="Proteomes" id="UP000006683"/>
    </source>
</evidence>
<feature type="binding site" evidence="15">
    <location>
        <position position="157"/>
    </location>
    <ligand>
        <name>NADP(+)</name>
        <dbReference type="ChEBI" id="CHEBI:58349"/>
    </ligand>
</feature>
<evidence type="ECO:0000256" key="9">
    <source>
        <dbReference type="ARBA" id="ARBA00022833"/>
    </source>
</evidence>
<feature type="binding site" evidence="15">
    <location>
        <position position="210"/>
    </location>
    <ligand>
        <name>substrate</name>
    </ligand>
</feature>
<dbReference type="GO" id="GO:0008270">
    <property type="term" value="F:zinc ion binding"/>
    <property type="evidence" value="ECO:0007669"/>
    <property type="project" value="InterPro"/>
</dbReference>
<feature type="binding site" evidence="15">
    <location>
        <position position="187"/>
    </location>
    <ligand>
        <name>substrate</name>
    </ligand>
</feature>
<evidence type="ECO:0000256" key="14">
    <source>
        <dbReference type="PIRSR" id="PIRSR006769-1"/>
    </source>
</evidence>
<dbReference type="PANTHER" id="PTHR38011">
    <property type="entry name" value="DIHYDROFOLATE REDUCTASE FAMILY PROTEIN (AFU_ORTHOLOGUE AFUA_8G06820)"/>
    <property type="match status" value="1"/>
</dbReference>
<feature type="binding site" evidence="15">
    <location>
        <begin position="304"/>
        <end position="310"/>
    </location>
    <ligand>
        <name>NADP(+)</name>
        <dbReference type="ChEBI" id="CHEBI:58349"/>
    </ligand>
</feature>
<feature type="domain" description="CMP/dCMP-type deaminase" evidence="17">
    <location>
        <begin position="4"/>
        <end position="126"/>
    </location>
</feature>
<reference evidence="18 19" key="1">
    <citation type="journal article" date="2010" name="Stand. Genomic Sci.">
        <title>Complete genome sequence of Ferrimonas balearica type strain (PAT).</title>
        <authorList>
            <person name="Nolan M."/>
            <person name="Sikorski J."/>
            <person name="Davenport K."/>
            <person name="Lucas S."/>
            <person name="Glavina Del Rio T."/>
            <person name="Tice H."/>
            <person name="Cheng J."/>
            <person name="Goodwin L."/>
            <person name="Pitluck S."/>
            <person name="Liolios K."/>
            <person name="Ivanova N."/>
            <person name="Mavromatis K."/>
            <person name="Ovchinnikova G."/>
            <person name="Pati A."/>
            <person name="Chen A."/>
            <person name="Palaniappan K."/>
            <person name="Land M."/>
            <person name="Hauser L."/>
            <person name="Chang Y."/>
            <person name="Jeffries C."/>
            <person name="Tapia R."/>
            <person name="Brettin T."/>
            <person name="Detter J."/>
            <person name="Han C."/>
            <person name="Yasawong M."/>
            <person name="Rohde M."/>
            <person name="Tindall B."/>
            <person name="Goker M."/>
            <person name="Woyke T."/>
            <person name="Bristow J."/>
            <person name="Eisen J."/>
            <person name="Markowitz V."/>
            <person name="Hugenholtz P."/>
            <person name="Kyrpides N."/>
            <person name="Klenk H."/>
            <person name="Lapidus A."/>
        </authorList>
    </citation>
    <scope>NUCLEOTIDE SEQUENCE [LARGE SCALE GENOMIC DNA]</scope>
    <source>
        <strain evidence="19">DSM 9799 / CCM 4581 / KCTC 23876 / PAT</strain>
    </source>
</reference>
<protein>
    <recommendedName>
        <fullName evidence="13">Riboflavin biosynthesis protein RibD</fullName>
    </recommendedName>
    <domain>
        <recommendedName>
            <fullName evidence="13">Diaminohydroxyphosphoribosylaminopyrimidine deaminase</fullName>
            <shortName evidence="13">DRAP deaminase</shortName>
            <ecNumber evidence="13">3.5.4.26</ecNumber>
        </recommendedName>
        <alternativeName>
            <fullName evidence="13">Riboflavin-specific deaminase</fullName>
        </alternativeName>
    </domain>
    <domain>
        <recommendedName>
            <fullName evidence="13">5-amino-6-(5-phosphoribosylamino)uracil reductase</fullName>
            <ecNumber evidence="13">1.1.1.193</ecNumber>
        </recommendedName>
        <alternativeName>
            <fullName evidence="13">HTP reductase</fullName>
        </alternativeName>
    </domain>
</protein>
<evidence type="ECO:0000256" key="8">
    <source>
        <dbReference type="ARBA" id="ARBA00022801"/>
    </source>
</evidence>
<dbReference type="NCBIfam" id="TIGR00227">
    <property type="entry name" value="ribD_Cterm"/>
    <property type="match status" value="1"/>
</dbReference>
<comment type="catalytic activity">
    <reaction evidence="13">
        <text>5-amino-6-(5-phospho-D-ribitylamino)uracil + NADP(+) = 5-amino-6-(5-phospho-D-ribosylamino)uracil + NADPH + H(+)</text>
        <dbReference type="Rhea" id="RHEA:17845"/>
        <dbReference type="ChEBI" id="CHEBI:15378"/>
        <dbReference type="ChEBI" id="CHEBI:57783"/>
        <dbReference type="ChEBI" id="CHEBI:58349"/>
        <dbReference type="ChEBI" id="CHEBI:58421"/>
        <dbReference type="ChEBI" id="CHEBI:58453"/>
        <dbReference type="EC" id="1.1.1.193"/>
    </reaction>
</comment>
<dbReference type="eggNOG" id="COG1985">
    <property type="taxonomic scope" value="Bacteria"/>
</dbReference>
<dbReference type="RefSeq" id="WP_013344346.1">
    <property type="nucleotide sequence ID" value="NC_014541.1"/>
</dbReference>
<dbReference type="FunFam" id="3.40.140.10:FF:000025">
    <property type="entry name" value="Riboflavin biosynthesis protein RibD"/>
    <property type="match status" value="1"/>
</dbReference>
<dbReference type="Gene3D" id="3.40.430.10">
    <property type="entry name" value="Dihydrofolate Reductase, subunit A"/>
    <property type="match status" value="1"/>
</dbReference>
<proteinExistence type="inferred from homology"/>
<dbReference type="InterPro" id="IPR011549">
    <property type="entry name" value="RibD_C"/>
</dbReference>
<evidence type="ECO:0000256" key="4">
    <source>
        <dbReference type="ARBA" id="ARBA00005259"/>
    </source>
</evidence>
<dbReference type="HOGENOM" id="CLU_036590_1_0_6"/>
<dbReference type="InterPro" id="IPR016193">
    <property type="entry name" value="Cytidine_deaminase-like"/>
</dbReference>
<keyword evidence="12" id="KW-0511">Multifunctional enzyme</keyword>
<dbReference type="SUPFAM" id="SSF53927">
    <property type="entry name" value="Cytidine deaminase-like"/>
    <property type="match status" value="1"/>
</dbReference>
<keyword evidence="7 13" id="KW-0479">Metal-binding</keyword>
<feature type="active site" description="Proton donor" evidence="14">
    <location>
        <position position="55"/>
    </location>
</feature>
<dbReference type="GeneID" id="67181073"/>
<dbReference type="InterPro" id="IPR002125">
    <property type="entry name" value="CMP_dCMP_dom"/>
</dbReference>
<dbReference type="PROSITE" id="PS51747">
    <property type="entry name" value="CYT_DCMP_DEAMINASES_2"/>
    <property type="match status" value="1"/>
</dbReference>
<evidence type="ECO:0000256" key="13">
    <source>
        <dbReference type="PIRNR" id="PIRNR006769"/>
    </source>
</evidence>
<dbReference type="PIRSF" id="PIRSF006769">
    <property type="entry name" value="RibD"/>
    <property type="match status" value="1"/>
</dbReference>
<dbReference type="NCBIfam" id="NF008052">
    <property type="entry name" value="PRK10786.1"/>
    <property type="match status" value="1"/>
</dbReference>
<evidence type="ECO:0000256" key="3">
    <source>
        <dbReference type="ARBA" id="ARBA00004910"/>
    </source>
</evidence>
<dbReference type="KEGG" id="fbl:Fbal_0831"/>
<dbReference type="eggNOG" id="COG0117">
    <property type="taxonomic scope" value="Bacteria"/>
</dbReference>
<feature type="binding site" evidence="15">
    <location>
        <position position="173"/>
    </location>
    <ligand>
        <name>NADP(+)</name>
        <dbReference type="ChEBI" id="CHEBI:58349"/>
    </ligand>
</feature>
<evidence type="ECO:0000313" key="18">
    <source>
        <dbReference type="EMBL" id="ADN75040.1"/>
    </source>
</evidence>
<organism evidence="18 19">
    <name type="scientific">Ferrimonas balearica (strain DSM 9799 / CCM 4581 / KCTC 23876 / PAT)</name>
    <dbReference type="NCBI Taxonomy" id="550540"/>
    <lineage>
        <taxon>Bacteria</taxon>
        <taxon>Pseudomonadati</taxon>
        <taxon>Pseudomonadota</taxon>
        <taxon>Gammaproteobacteria</taxon>
        <taxon>Alteromonadales</taxon>
        <taxon>Ferrimonadaceae</taxon>
        <taxon>Ferrimonas</taxon>
    </lineage>
</organism>
<evidence type="ECO:0000259" key="17">
    <source>
        <dbReference type="PROSITE" id="PS51747"/>
    </source>
</evidence>
<dbReference type="InterPro" id="IPR024072">
    <property type="entry name" value="DHFR-like_dom_sf"/>
</dbReference>
<feature type="binding site" evidence="15">
    <location>
        <position position="203"/>
    </location>
    <ligand>
        <name>substrate</name>
    </ligand>
</feature>
<evidence type="ECO:0000256" key="12">
    <source>
        <dbReference type="ARBA" id="ARBA00023268"/>
    </source>
</evidence>
<dbReference type="GO" id="GO:0050661">
    <property type="term" value="F:NADP binding"/>
    <property type="evidence" value="ECO:0007669"/>
    <property type="project" value="InterPro"/>
</dbReference>
<comment type="cofactor">
    <cofactor evidence="13 16">
        <name>Zn(2+)</name>
        <dbReference type="ChEBI" id="CHEBI:29105"/>
    </cofactor>
    <text evidence="13 16">Binds 1 zinc ion.</text>
</comment>
<dbReference type="PROSITE" id="PS00903">
    <property type="entry name" value="CYT_DCMP_DEAMINASES_1"/>
    <property type="match status" value="1"/>
</dbReference>
<feature type="binding site" evidence="15">
    <location>
        <position position="302"/>
    </location>
    <ligand>
        <name>substrate</name>
    </ligand>
</feature>
<evidence type="ECO:0000256" key="16">
    <source>
        <dbReference type="PIRSR" id="PIRSR006769-3"/>
    </source>
</evidence>
<dbReference type="Gene3D" id="3.40.140.10">
    <property type="entry name" value="Cytidine Deaminase, domain 2"/>
    <property type="match status" value="1"/>
</dbReference>
<feature type="binding site" evidence="16">
    <location>
        <position position="87"/>
    </location>
    <ligand>
        <name>Zn(2+)</name>
        <dbReference type="ChEBI" id="CHEBI:29105"/>
        <note>catalytic</note>
    </ligand>
</feature>
<dbReference type="InterPro" id="IPR050765">
    <property type="entry name" value="Riboflavin_Biosynth_HTPR"/>
</dbReference>
<gene>
    <name evidence="18" type="ordered locus">Fbal_0831</name>
</gene>
<evidence type="ECO:0000256" key="2">
    <source>
        <dbReference type="ARBA" id="ARBA00004882"/>
    </source>
</evidence>
<keyword evidence="11 13" id="KW-0560">Oxidoreductase</keyword>
<dbReference type="STRING" id="550540.Fbal_0831"/>
<dbReference type="GO" id="GO:0008835">
    <property type="term" value="F:diaminohydroxyphosphoribosylaminopyrimidine deaminase activity"/>
    <property type="evidence" value="ECO:0007669"/>
    <property type="project" value="UniProtKB-EC"/>
</dbReference>
<dbReference type="InterPro" id="IPR004794">
    <property type="entry name" value="Eubact_RibD"/>
</dbReference>
<sequence>MFSTDDARHMARALELARRGQLTTRPNPRVGCVLVRDGEVVGEGFHIRAGGPHAEVHALRAAGDKARGATAYVTLEPCSHYGRTPPCSQALIDAGVARVVAAMVDPNPQVAGRGLAMLEAAGIETQHGLMANEAEAVNPGFMKRMRTGRPFVRVKLAASLDGRTALANGQSKWITGPEARADVQRLRAISDAVITGADSVLADNPSMNVRHAELGHWQSRISEADLQQPLRVVVDGKARLAPPLKLLDSDGPLMLASLRGYDCHWPASVSVWPAADNGEGKVALTALLDELGRQQINEVLVEAGSALAGAFISAGLWDELWLYQAPKLMGSEARGLLALPGVDTMAEVPSLTIQDVRRVGADLRLILTRQEKP</sequence>
<feature type="binding site" evidence="16">
    <location>
        <position position="53"/>
    </location>
    <ligand>
        <name>Zn(2+)</name>
        <dbReference type="ChEBI" id="CHEBI:29105"/>
        <note>catalytic</note>
    </ligand>
</feature>
<dbReference type="GO" id="GO:0008703">
    <property type="term" value="F:5-amino-6-(5-phosphoribosylamino)uracil reductase activity"/>
    <property type="evidence" value="ECO:0007669"/>
    <property type="project" value="UniProtKB-EC"/>
</dbReference>
<dbReference type="EC" id="1.1.1.193" evidence="13"/>
<dbReference type="Pfam" id="PF00383">
    <property type="entry name" value="dCMP_cyt_deam_1"/>
    <property type="match status" value="1"/>
</dbReference>
<comment type="pathway">
    <text evidence="2 13">Cofactor biosynthesis; riboflavin biosynthesis; 5-amino-6-(D-ribitylamino)uracil from GTP: step 2/4.</text>
</comment>
<evidence type="ECO:0000256" key="10">
    <source>
        <dbReference type="ARBA" id="ARBA00022857"/>
    </source>
</evidence>
<dbReference type="CDD" id="cd01284">
    <property type="entry name" value="Riboflavin_deaminase-reductase"/>
    <property type="match status" value="1"/>
</dbReference>
<dbReference type="GO" id="GO:0009231">
    <property type="term" value="P:riboflavin biosynthetic process"/>
    <property type="evidence" value="ECO:0007669"/>
    <property type="project" value="UniProtKB-UniPathway"/>
</dbReference>